<name>A0A0E9VNX8_ANGAN</name>
<proteinExistence type="predicted"/>
<organism evidence="1">
    <name type="scientific">Anguilla anguilla</name>
    <name type="common">European freshwater eel</name>
    <name type="synonym">Muraena anguilla</name>
    <dbReference type="NCBI Taxonomy" id="7936"/>
    <lineage>
        <taxon>Eukaryota</taxon>
        <taxon>Metazoa</taxon>
        <taxon>Chordata</taxon>
        <taxon>Craniata</taxon>
        <taxon>Vertebrata</taxon>
        <taxon>Euteleostomi</taxon>
        <taxon>Actinopterygii</taxon>
        <taxon>Neopterygii</taxon>
        <taxon>Teleostei</taxon>
        <taxon>Anguilliformes</taxon>
        <taxon>Anguillidae</taxon>
        <taxon>Anguilla</taxon>
    </lineage>
</organism>
<reference evidence="1" key="1">
    <citation type="submission" date="2014-11" db="EMBL/GenBank/DDBJ databases">
        <authorList>
            <person name="Amaro Gonzalez C."/>
        </authorList>
    </citation>
    <scope>NUCLEOTIDE SEQUENCE</scope>
</reference>
<sequence length="35" mass="4282">MIQRLPSSHKLAQFMSLKLELRFPVKYSCFVYFSW</sequence>
<accession>A0A0E9VNX8</accession>
<dbReference type="AlphaFoldDB" id="A0A0E9VNX8"/>
<reference evidence="1" key="2">
    <citation type="journal article" date="2015" name="Fish Shellfish Immunol.">
        <title>Early steps in the European eel (Anguilla anguilla)-Vibrio vulnificus interaction in the gills: Role of the RtxA13 toxin.</title>
        <authorList>
            <person name="Callol A."/>
            <person name="Pajuelo D."/>
            <person name="Ebbesson L."/>
            <person name="Teles M."/>
            <person name="MacKenzie S."/>
            <person name="Amaro C."/>
        </authorList>
    </citation>
    <scope>NUCLEOTIDE SEQUENCE</scope>
</reference>
<evidence type="ECO:0000313" key="1">
    <source>
        <dbReference type="EMBL" id="JAH79819.1"/>
    </source>
</evidence>
<dbReference type="EMBL" id="GBXM01028758">
    <property type="protein sequence ID" value="JAH79819.1"/>
    <property type="molecule type" value="Transcribed_RNA"/>
</dbReference>
<protein>
    <submittedName>
        <fullName evidence="1">Uncharacterized protein</fullName>
    </submittedName>
</protein>